<keyword evidence="1" id="KW-0472">Membrane</keyword>
<reference evidence="2 3" key="1">
    <citation type="journal article" date="2014" name="Agronomy (Basel)">
        <title>A Draft Genome Sequence for Ensete ventricosum, the Drought-Tolerant Tree Against Hunger.</title>
        <authorList>
            <person name="Harrison J."/>
            <person name="Moore K.A."/>
            <person name="Paszkiewicz K."/>
            <person name="Jones T."/>
            <person name="Grant M."/>
            <person name="Ambacheew D."/>
            <person name="Muzemil S."/>
            <person name="Studholme D.J."/>
        </authorList>
    </citation>
    <scope>NUCLEOTIDE SEQUENCE [LARGE SCALE GENOMIC DNA]</scope>
</reference>
<comment type="caution">
    <text evidence="2">The sequence shown here is derived from an EMBL/GenBank/DDBJ whole genome shotgun (WGS) entry which is preliminary data.</text>
</comment>
<keyword evidence="1" id="KW-1133">Transmembrane helix</keyword>
<sequence>MTGQERQRLLLHLEESNDSPARRLLGGNNRRPVHCCDVVGVLAVVLTTTGVTVVLLLHDGTAKVAEDRTEEAVPKTIEGQRAIVFDRPSDLSLGCSRLKQKREDGKRSIEAESTKPGLVLV</sequence>
<keyword evidence="1" id="KW-0812">Transmembrane</keyword>
<evidence type="ECO:0000313" key="2">
    <source>
        <dbReference type="EMBL" id="RRT45108.1"/>
    </source>
</evidence>
<evidence type="ECO:0000256" key="1">
    <source>
        <dbReference type="SAM" id="Phobius"/>
    </source>
</evidence>
<organism evidence="2 3">
    <name type="scientific">Ensete ventricosum</name>
    <name type="common">Abyssinian banana</name>
    <name type="synonym">Musa ensete</name>
    <dbReference type="NCBI Taxonomy" id="4639"/>
    <lineage>
        <taxon>Eukaryota</taxon>
        <taxon>Viridiplantae</taxon>
        <taxon>Streptophyta</taxon>
        <taxon>Embryophyta</taxon>
        <taxon>Tracheophyta</taxon>
        <taxon>Spermatophyta</taxon>
        <taxon>Magnoliopsida</taxon>
        <taxon>Liliopsida</taxon>
        <taxon>Zingiberales</taxon>
        <taxon>Musaceae</taxon>
        <taxon>Ensete</taxon>
    </lineage>
</organism>
<name>A0A426XZZ7_ENSVE</name>
<gene>
    <name evidence="2" type="ORF">B296_00038931</name>
</gene>
<feature type="transmembrane region" description="Helical" evidence="1">
    <location>
        <begin position="38"/>
        <end position="58"/>
    </location>
</feature>
<dbReference type="AlphaFoldDB" id="A0A426XZZ7"/>
<evidence type="ECO:0000313" key="3">
    <source>
        <dbReference type="Proteomes" id="UP000287651"/>
    </source>
</evidence>
<proteinExistence type="predicted"/>
<dbReference type="Proteomes" id="UP000287651">
    <property type="component" value="Unassembled WGS sequence"/>
</dbReference>
<dbReference type="EMBL" id="AMZH03016043">
    <property type="protein sequence ID" value="RRT45108.1"/>
    <property type="molecule type" value="Genomic_DNA"/>
</dbReference>
<accession>A0A426XZZ7</accession>
<protein>
    <submittedName>
        <fullName evidence="2">Uncharacterized protein</fullName>
    </submittedName>
</protein>